<evidence type="ECO:0000313" key="2">
    <source>
        <dbReference type="Proteomes" id="UP001055811"/>
    </source>
</evidence>
<name>A0ACB9H684_CICIN</name>
<proteinExistence type="predicted"/>
<evidence type="ECO:0000313" key="1">
    <source>
        <dbReference type="EMBL" id="KAI3790816.1"/>
    </source>
</evidence>
<dbReference type="Proteomes" id="UP001055811">
    <property type="component" value="Linkage Group LG01"/>
</dbReference>
<keyword evidence="2" id="KW-1185">Reference proteome</keyword>
<dbReference type="EMBL" id="CM042009">
    <property type="protein sequence ID" value="KAI3790816.1"/>
    <property type="molecule type" value="Genomic_DNA"/>
</dbReference>
<protein>
    <submittedName>
        <fullName evidence="1">Uncharacterized protein</fullName>
    </submittedName>
</protein>
<accession>A0ACB9H684</accession>
<reference evidence="2" key="1">
    <citation type="journal article" date="2022" name="Mol. Ecol. Resour.">
        <title>The genomes of chicory, endive, great burdock and yacon provide insights into Asteraceae palaeo-polyploidization history and plant inulin production.</title>
        <authorList>
            <person name="Fan W."/>
            <person name="Wang S."/>
            <person name="Wang H."/>
            <person name="Wang A."/>
            <person name="Jiang F."/>
            <person name="Liu H."/>
            <person name="Zhao H."/>
            <person name="Xu D."/>
            <person name="Zhang Y."/>
        </authorList>
    </citation>
    <scope>NUCLEOTIDE SEQUENCE [LARGE SCALE GENOMIC DNA]</scope>
    <source>
        <strain evidence="2">cv. Punajuju</strain>
    </source>
</reference>
<gene>
    <name evidence="1" type="ORF">L2E82_04157</name>
</gene>
<comment type="caution">
    <text evidence="1">The sequence shown here is derived from an EMBL/GenBank/DDBJ whole genome shotgun (WGS) entry which is preliminary data.</text>
</comment>
<reference evidence="1 2" key="2">
    <citation type="journal article" date="2022" name="Mol. Ecol. Resour.">
        <title>The genomes of chicory, endive, great burdock and yacon provide insights into Asteraceae paleo-polyploidization history and plant inulin production.</title>
        <authorList>
            <person name="Fan W."/>
            <person name="Wang S."/>
            <person name="Wang H."/>
            <person name="Wang A."/>
            <person name="Jiang F."/>
            <person name="Liu H."/>
            <person name="Zhao H."/>
            <person name="Xu D."/>
            <person name="Zhang Y."/>
        </authorList>
    </citation>
    <scope>NUCLEOTIDE SEQUENCE [LARGE SCALE GENOMIC DNA]</scope>
    <source>
        <strain evidence="2">cv. Punajuju</strain>
        <tissue evidence="1">Leaves</tissue>
    </source>
</reference>
<organism evidence="1 2">
    <name type="scientific">Cichorium intybus</name>
    <name type="common">Chicory</name>
    <dbReference type="NCBI Taxonomy" id="13427"/>
    <lineage>
        <taxon>Eukaryota</taxon>
        <taxon>Viridiplantae</taxon>
        <taxon>Streptophyta</taxon>
        <taxon>Embryophyta</taxon>
        <taxon>Tracheophyta</taxon>
        <taxon>Spermatophyta</taxon>
        <taxon>Magnoliopsida</taxon>
        <taxon>eudicotyledons</taxon>
        <taxon>Gunneridae</taxon>
        <taxon>Pentapetalae</taxon>
        <taxon>asterids</taxon>
        <taxon>campanulids</taxon>
        <taxon>Asterales</taxon>
        <taxon>Asteraceae</taxon>
        <taxon>Cichorioideae</taxon>
        <taxon>Cichorieae</taxon>
        <taxon>Cichoriinae</taxon>
        <taxon>Cichorium</taxon>
    </lineage>
</organism>
<sequence>MSKEIRDFVQKLEKNLMDQQNMIQSSFEQKLESAIIGVDKKIKALAKKFEKSHSEVMQTLQGLRSETQKSTEFEKQLDEARSKIEELTAAQAASDISKFTEELQRTNPVLTQDLTAKLRTALQPLINFANRMSRPQGRPATAQHSGHAS</sequence>